<evidence type="ECO:0000313" key="3">
    <source>
        <dbReference type="Proteomes" id="UP000007264"/>
    </source>
</evidence>
<dbReference type="Proteomes" id="UP000007264">
    <property type="component" value="Unassembled WGS sequence"/>
</dbReference>
<name>I0YP66_COCSC</name>
<dbReference type="KEGG" id="csl:COCSUDRAFT_34064"/>
<evidence type="ECO:0000313" key="2">
    <source>
        <dbReference type="EMBL" id="EIE20185.1"/>
    </source>
</evidence>
<proteinExistence type="predicted"/>
<reference evidence="2 3" key="1">
    <citation type="journal article" date="2012" name="Genome Biol.">
        <title>The genome of the polar eukaryotic microalga coccomyxa subellipsoidea reveals traits of cold adaptation.</title>
        <authorList>
            <person name="Blanc G."/>
            <person name="Agarkova I."/>
            <person name="Grimwood J."/>
            <person name="Kuo A."/>
            <person name="Brueggeman A."/>
            <person name="Dunigan D."/>
            <person name="Gurnon J."/>
            <person name="Ladunga I."/>
            <person name="Lindquist E."/>
            <person name="Lucas S."/>
            <person name="Pangilinan J."/>
            <person name="Proschold T."/>
            <person name="Salamov A."/>
            <person name="Schmutz J."/>
            <person name="Weeks D."/>
            <person name="Yamada T."/>
            <person name="Claverie J.M."/>
            <person name="Grigoriev I."/>
            <person name="Van Etten J."/>
            <person name="Lomsadze A."/>
            <person name="Borodovsky M."/>
        </authorList>
    </citation>
    <scope>NUCLEOTIDE SEQUENCE [LARGE SCALE GENOMIC DNA]</scope>
    <source>
        <strain evidence="2 3">C-169</strain>
    </source>
</reference>
<dbReference type="InterPro" id="IPR040217">
    <property type="entry name" value="ACR1-12"/>
</dbReference>
<dbReference type="EMBL" id="AGSI01000016">
    <property type="protein sequence ID" value="EIE20185.1"/>
    <property type="molecule type" value="Genomic_DNA"/>
</dbReference>
<dbReference type="PANTHER" id="PTHR31096:SF65">
    <property type="entry name" value="ACT DOMAIN-CONTAINING PROTEIN ACR9"/>
    <property type="match status" value="1"/>
</dbReference>
<keyword evidence="1" id="KW-0677">Repeat</keyword>
<keyword evidence="3" id="KW-1185">Reference proteome</keyword>
<dbReference type="STRING" id="574566.I0YP66"/>
<dbReference type="CDD" id="cd04873">
    <property type="entry name" value="ACT_UUR-ACR-like"/>
    <property type="match status" value="1"/>
</dbReference>
<comment type="caution">
    <text evidence="2">The sequence shown here is derived from an EMBL/GenBank/DDBJ whole genome shotgun (WGS) entry which is preliminary data.</text>
</comment>
<protein>
    <recommendedName>
        <fullName evidence="4">ACT domain-containing protein</fullName>
    </recommendedName>
</protein>
<dbReference type="OrthoDB" id="498505at2759"/>
<organism evidence="2 3">
    <name type="scientific">Coccomyxa subellipsoidea (strain C-169)</name>
    <name type="common">Green microalga</name>
    <dbReference type="NCBI Taxonomy" id="574566"/>
    <lineage>
        <taxon>Eukaryota</taxon>
        <taxon>Viridiplantae</taxon>
        <taxon>Chlorophyta</taxon>
        <taxon>core chlorophytes</taxon>
        <taxon>Trebouxiophyceae</taxon>
        <taxon>Trebouxiophyceae incertae sedis</taxon>
        <taxon>Coccomyxaceae</taxon>
        <taxon>Coccomyxa</taxon>
        <taxon>Coccomyxa subellipsoidea</taxon>
    </lineage>
</organism>
<evidence type="ECO:0008006" key="4">
    <source>
        <dbReference type="Google" id="ProtNLM"/>
    </source>
</evidence>
<accession>I0YP66</accession>
<evidence type="ECO:0000256" key="1">
    <source>
        <dbReference type="ARBA" id="ARBA00022737"/>
    </source>
</evidence>
<dbReference type="PANTHER" id="PTHR31096">
    <property type="entry name" value="ACT DOMAIN-CONTAINING PROTEIN ACR4-RELATED"/>
    <property type="match status" value="1"/>
</dbReference>
<dbReference type="SUPFAM" id="SSF55021">
    <property type="entry name" value="ACT-like"/>
    <property type="match status" value="1"/>
</dbReference>
<dbReference type="AlphaFoldDB" id="I0YP66"/>
<sequence>MELDPVMEGEYCMPGEIEIDNEGDFTKLTIEVKDYPGLLRVITWVLNGLDLLVETAKLTTDDEGMAKNVFWITDRRGNKLSNFHARMLQERVGDFVVYCTPDSKTLSSHRFESGAIVVDNEEDEKFTVVSIAEGKERVSALLDVASAMTGIGVIIHEAIIQGDKKQAEQLLGNGRTSGVTFKFWVSDKQKKKLDYARATALLFTLNLVFGNSSDARLRTPMPQHAVA</sequence>
<dbReference type="eggNOG" id="ENOG502SVBR">
    <property type="taxonomic scope" value="Eukaryota"/>
</dbReference>
<dbReference type="InterPro" id="IPR045865">
    <property type="entry name" value="ACT-like_dom_sf"/>
</dbReference>
<dbReference type="GeneID" id="17038161"/>
<gene>
    <name evidence="2" type="ORF">COCSUDRAFT_34064</name>
</gene>
<dbReference type="RefSeq" id="XP_005644729.1">
    <property type="nucleotide sequence ID" value="XM_005644672.1"/>
</dbReference>